<proteinExistence type="predicted"/>
<keyword evidence="1" id="KW-0732">Signal</keyword>
<dbReference type="OrthoDB" id="3636801at2759"/>
<evidence type="ECO:0000313" key="2">
    <source>
        <dbReference type="EMBL" id="TGJ83179.1"/>
    </source>
</evidence>
<dbReference type="AlphaFoldDB" id="A0A4Z0YFS4"/>
<gene>
    <name evidence="2" type="ORF">E0Z10_g5581</name>
</gene>
<evidence type="ECO:0000256" key="1">
    <source>
        <dbReference type="SAM" id="SignalP"/>
    </source>
</evidence>
<accession>A0A4Z0YFS4</accession>
<dbReference type="Proteomes" id="UP000297716">
    <property type="component" value="Unassembled WGS sequence"/>
</dbReference>
<keyword evidence="3" id="KW-1185">Reference proteome</keyword>
<dbReference type="EMBL" id="SKBN01000102">
    <property type="protein sequence ID" value="TGJ83179.1"/>
    <property type="molecule type" value="Genomic_DNA"/>
</dbReference>
<evidence type="ECO:0000313" key="3">
    <source>
        <dbReference type="Proteomes" id="UP000297716"/>
    </source>
</evidence>
<protein>
    <submittedName>
        <fullName evidence="2">Uncharacterized protein</fullName>
    </submittedName>
</protein>
<feature type="chain" id="PRO_5021448758" evidence="1">
    <location>
        <begin position="18"/>
        <end position="402"/>
    </location>
</feature>
<name>A0A4Z0YFS4_9PEZI</name>
<organism evidence="2 3">
    <name type="scientific">Xylaria hypoxylon</name>
    <dbReference type="NCBI Taxonomy" id="37992"/>
    <lineage>
        <taxon>Eukaryota</taxon>
        <taxon>Fungi</taxon>
        <taxon>Dikarya</taxon>
        <taxon>Ascomycota</taxon>
        <taxon>Pezizomycotina</taxon>
        <taxon>Sordariomycetes</taxon>
        <taxon>Xylariomycetidae</taxon>
        <taxon>Xylariales</taxon>
        <taxon>Xylariaceae</taxon>
        <taxon>Xylaria</taxon>
    </lineage>
</organism>
<comment type="caution">
    <text evidence="2">The sequence shown here is derived from an EMBL/GenBank/DDBJ whole genome shotgun (WGS) entry which is preliminary data.</text>
</comment>
<sequence>MKLNIFLMLLPILSVAGQSTIWPWKEKADDSLSNPYAQSRVPQFILDTRHPWIIENQSKLERLPNAESYLCFPPKESTSDVERAKPGGRGNGLDMPPDLFDYLEIDNDILDAKRPGWPNALARAQEIRRCPAALSQVKTFKLVIYAPGSEHSDWDKKKVLDLFGDVLGNMTRLETLKWAVPQCDARYFEEHFIERGLTLPSVKRLECSAMSHFLVRMCPNITVLESGRGFVWRDRRCDDGDPEILFVRAAMFASKLTRFAMASWPWTQSTIQGIGFQLDCSKHAEETIQPLSSLQNLTHLDLPDASKLGVGWFGYPGCGNVYFGPEGRQYLLQEIQQEAEAIDRVAALVAEVLPHLTGFTVGNTQANITRYENGTLGASFPWTGRMHEWVMDSSPYESDEID</sequence>
<reference evidence="2 3" key="1">
    <citation type="submission" date="2019-03" db="EMBL/GenBank/DDBJ databases">
        <title>Draft genome sequence of Xylaria hypoxylon DSM 108379, a ubiquitous saprotrophic-parasitic fungi on hardwood.</title>
        <authorList>
            <person name="Buettner E."/>
            <person name="Leonhardt S."/>
            <person name="Gebauer A.M."/>
            <person name="Liers C."/>
            <person name="Hofrichter M."/>
            <person name="Kellner H."/>
        </authorList>
    </citation>
    <scope>NUCLEOTIDE SEQUENCE [LARGE SCALE GENOMIC DNA]</scope>
    <source>
        <strain evidence="2 3">DSM 108379</strain>
    </source>
</reference>
<feature type="signal peptide" evidence="1">
    <location>
        <begin position="1"/>
        <end position="17"/>
    </location>
</feature>